<evidence type="ECO:0000313" key="9">
    <source>
        <dbReference type="Proteomes" id="UP001167796"/>
    </source>
</evidence>
<dbReference type="Gene3D" id="3.40.50.2300">
    <property type="match status" value="1"/>
</dbReference>
<dbReference type="PROSITE" id="PS50110">
    <property type="entry name" value="RESPONSE_REGULATORY"/>
    <property type="match status" value="1"/>
</dbReference>
<evidence type="ECO:0000259" key="7">
    <source>
        <dbReference type="PROSITE" id="PS50110"/>
    </source>
</evidence>
<keyword evidence="5" id="KW-0804">Transcription</keyword>
<feature type="domain" description="Response regulatory" evidence="7">
    <location>
        <begin position="9"/>
        <end position="127"/>
    </location>
</feature>
<evidence type="ECO:0000256" key="5">
    <source>
        <dbReference type="ARBA" id="ARBA00023163"/>
    </source>
</evidence>
<evidence type="ECO:0000256" key="4">
    <source>
        <dbReference type="ARBA" id="ARBA00023125"/>
    </source>
</evidence>
<feature type="modified residue" description="4-aspartylphosphate" evidence="6">
    <location>
        <position position="61"/>
    </location>
</feature>
<keyword evidence="9" id="KW-1185">Reference proteome</keyword>
<dbReference type="SUPFAM" id="SSF52172">
    <property type="entry name" value="CheY-like"/>
    <property type="match status" value="1"/>
</dbReference>
<dbReference type="InterPro" id="IPR001789">
    <property type="entry name" value="Sig_transdc_resp-reg_receiver"/>
</dbReference>
<keyword evidence="3" id="KW-0805">Transcription regulation</keyword>
<reference evidence="8" key="1">
    <citation type="submission" date="2023-07" db="EMBL/GenBank/DDBJ databases">
        <authorList>
            <person name="Kim M.K."/>
        </authorList>
    </citation>
    <scope>NUCLEOTIDE SEQUENCE</scope>
    <source>
        <strain evidence="8">M29</strain>
    </source>
</reference>
<dbReference type="SMART" id="SM00850">
    <property type="entry name" value="LytTR"/>
    <property type="match status" value="1"/>
</dbReference>
<protein>
    <submittedName>
        <fullName evidence="8">Response regulator transcription factor</fullName>
    </submittedName>
</protein>
<dbReference type="PANTHER" id="PTHR48111:SF1">
    <property type="entry name" value="TWO-COMPONENT RESPONSE REGULATOR ORR33"/>
    <property type="match status" value="1"/>
</dbReference>
<dbReference type="Pfam" id="PF04397">
    <property type="entry name" value="LytTR"/>
    <property type="match status" value="1"/>
</dbReference>
<comment type="caution">
    <text evidence="8">The sequence shown here is derived from an EMBL/GenBank/DDBJ whole genome shotgun (WGS) entry which is preliminary data.</text>
</comment>
<name>A0ABT9AFE7_9BACT</name>
<proteinExistence type="predicted"/>
<dbReference type="Pfam" id="PF00072">
    <property type="entry name" value="Response_reg"/>
    <property type="match status" value="1"/>
</dbReference>
<keyword evidence="1 6" id="KW-0597">Phosphoprotein</keyword>
<dbReference type="InterPro" id="IPR007492">
    <property type="entry name" value="LytTR_DNA-bd_dom"/>
</dbReference>
<evidence type="ECO:0000256" key="6">
    <source>
        <dbReference type="PROSITE-ProRule" id="PRU00169"/>
    </source>
</evidence>
<evidence type="ECO:0000256" key="2">
    <source>
        <dbReference type="ARBA" id="ARBA00023012"/>
    </source>
</evidence>
<dbReference type="InterPro" id="IPR011006">
    <property type="entry name" value="CheY-like_superfamily"/>
</dbReference>
<dbReference type="RefSeq" id="WP_305013246.1">
    <property type="nucleotide sequence ID" value="NZ_JAUQSX010000011.1"/>
</dbReference>
<dbReference type="InterPro" id="IPR039420">
    <property type="entry name" value="WalR-like"/>
</dbReference>
<dbReference type="Gene3D" id="2.40.50.1020">
    <property type="entry name" value="LytTr DNA-binding domain"/>
    <property type="match status" value="1"/>
</dbReference>
<keyword evidence="2" id="KW-0902">Two-component regulatory system</keyword>
<sequence>MADSYSPLRILIVEDEPLFAAQLKQALTSLSYEVVGPALDPATALQLFQTSSPPPDIALLDIHLGPRGPDGIDLAKRLLAERPLPVIFLTSHADASSFARARQLGPAAYLVKPTDVAALQRAIELAIINFSIREADRLEITSPSIDNQTFIIPNTGILLPKTLFVKENGLLVKVGMDEITWVMAEGKHCQLTLSKGRVVQVRQSLQKLGQHLLAGQFVQIQRSYLINAKFIERIDTVRNIVQVDGHLLPIGLVYRDKLLERLQLL</sequence>
<dbReference type="SMART" id="SM00448">
    <property type="entry name" value="REC"/>
    <property type="match status" value="1"/>
</dbReference>
<dbReference type="EMBL" id="JAUQSX010000011">
    <property type="protein sequence ID" value="MDO7848576.1"/>
    <property type="molecule type" value="Genomic_DNA"/>
</dbReference>
<dbReference type="Proteomes" id="UP001167796">
    <property type="component" value="Unassembled WGS sequence"/>
</dbReference>
<accession>A0ABT9AFE7</accession>
<evidence type="ECO:0000256" key="3">
    <source>
        <dbReference type="ARBA" id="ARBA00023015"/>
    </source>
</evidence>
<organism evidence="8 9">
    <name type="scientific">Hymenobacter mellowenesis</name>
    <dbReference type="NCBI Taxonomy" id="3063995"/>
    <lineage>
        <taxon>Bacteria</taxon>
        <taxon>Pseudomonadati</taxon>
        <taxon>Bacteroidota</taxon>
        <taxon>Cytophagia</taxon>
        <taxon>Cytophagales</taxon>
        <taxon>Hymenobacteraceae</taxon>
        <taxon>Hymenobacter</taxon>
    </lineage>
</organism>
<dbReference type="PANTHER" id="PTHR48111">
    <property type="entry name" value="REGULATOR OF RPOS"/>
    <property type="match status" value="1"/>
</dbReference>
<gene>
    <name evidence="8" type="ORF">Q5H92_19575</name>
</gene>
<evidence type="ECO:0000313" key="8">
    <source>
        <dbReference type="EMBL" id="MDO7848576.1"/>
    </source>
</evidence>
<keyword evidence="4" id="KW-0238">DNA-binding</keyword>
<evidence type="ECO:0000256" key="1">
    <source>
        <dbReference type="ARBA" id="ARBA00022553"/>
    </source>
</evidence>